<dbReference type="Proteomes" id="UP001523392">
    <property type="component" value="Unassembled WGS sequence"/>
</dbReference>
<dbReference type="EMBL" id="JAFIRR010000048">
    <property type="protein sequence ID" value="MCO6416149.1"/>
    <property type="molecule type" value="Genomic_DNA"/>
</dbReference>
<sequence length="105" mass="11408">MAKVERTETAPPEEVTFIGWSVGRCLRRFVAIPSVLRVERDGSASVLLGNIQAYHRLRPDLAGFEEALADLRRASEASVPVRVTVDLATHNIVEVRPGSDGPNSG</sequence>
<gene>
    <name evidence="1" type="ORF">JYK14_08210</name>
</gene>
<organism evidence="1 2">
    <name type="scientific">Siccirubricoccus soli</name>
    <dbReference type="NCBI Taxonomy" id="2899147"/>
    <lineage>
        <taxon>Bacteria</taxon>
        <taxon>Pseudomonadati</taxon>
        <taxon>Pseudomonadota</taxon>
        <taxon>Alphaproteobacteria</taxon>
        <taxon>Acetobacterales</taxon>
        <taxon>Roseomonadaceae</taxon>
        <taxon>Siccirubricoccus</taxon>
    </lineage>
</organism>
<keyword evidence="2" id="KW-1185">Reference proteome</keyword>
<name>A0ABT1D2N5_9PROT</name>
<dbReference type="RefSeq" id="WP_252952756.1">
    <property type="nucleotide sequence ID" value="NZ_JAFIRR010000048.1"/>
</dbReference>
<evidence type="ECO:0000313" key="1">
    <source>
        <dbReference type="EMBL" id="MCO6416149.1"/>
    </source>
</evidence>
<comment type="caution">
    <text evidence="1">The sequence shown here is derived from an EMBL/GenBank/DDBJ whole genome shotgun (WGS) entry which is preliminary data.</text>
</comment>
<reference evidence="1 2" key="1">
    <citation type="submission" date="2021-12" db="EMBL/GenBank/DDBJ databases">
        <title>Siccirubricoccus leaddurans sp. nov., a high concentration Zn2+ tolerance bacterium.</title>
        <authorList>
            <person name="Cao Y."/>
        </authorList>
    </citation>
    <scope>NUCLEOTIDE SEQUENCE [LARGE SCALE GENOMIC DNA]</scope>
    <source>
        <strain evidence="1 2">KC 17139</strain>
    </source>
</reference>
<accession>A0ABT1D2N5</accession>
<proteinExistence type="predicted"/>
<protein>
    <submittedName>
        <fullName evidence="1">Uncharacterized protein</fullName>
    </submittedName>
</protein>
<evidence type="ECO:0000313" key="2">
    <source>
        <dbReference type="Proteomes" id="UP001523392"/>
    </source>
</evidence>